<dbReference type="InterPro" id="IPR001680">
    <property type="entry name" value="WD40_rpt"/>
</dbReference>
<evidence type="ECO:0000256" key="3">
    <source>
        <dbReference type="ARBA" id="ARBA00011141"/>
    </source>
</evidence>
<dbReference type="STRING" id="2163413.A0A4P6XTU8"/>
<keyword evidence="5" id="KW-0677">Repeat</keyword>
<comment type="subcellular location">
    <subcellularLocation>
        <location evidence="8">Nucleus</location>
    </subcellularLocation>
</comment>
<dbReference type="InterPro" id="IPR045227">
    <property type="entry name" value="WDR18/Ipi3/RID3"/>
</dbReference>
<reference evidence="10" key="1">
    <citation type="submission" date="2019-03" db="EMBL/GenBank/DDBJ databases">
        <title>Snf2 controls pulcherriminic acid biosynthesis and connects pigmentation and antifungal activity of the yeast Metschnikowia pulcherrima.</title>
        <authorList>
            <person name="Gore-Lloyd D."/>
            <person name="Sumann I."/>
            <person name="Brachmann A.O."/>
            <person name="Schneeberger K."/>
            <person name="Ortiz-Merino R.A."/>
            <person name="Moreno-Beltran M."/>
            <person name="Schlaefli M."/>
            <person name="Kirner P."/>
            <person name="Santos Kron A."/>
            <person name="Wolfe K.H."/>
            <person name="Piel J."/>
            <person name="Ahrens C.H."/>
            <person name="Henk D."/>
            <person name="Freimoser F.M."/>
        </authorList>
    </citation>
    <scope>NUCLEOTIDE SEQUENCE [LARGE SCALE GENOMIC DNA]</scope>
    <source>
        <strain evidence="10">APC 1.2</strain>
    </source>
</reference>
<evidence type="ECO:0000256" key="2">
    <source>
        <dbReference type="ARBA" id="ARBA00010143"/>
    </source>
</evidence>
<evidence type="ECO:0000256" key="6">
    <source>
        <dbReference type="ARBA" id="ARBA00026229"/>
    </source>
</evidence>
<dbReference type="PROSITE" id="PS50082">
    <property type="entry name" value="WD_REPEATS_2"/>
    <property type="match status" value="1"/>
</dbReference>
<name>A0A4P6XTU8_9ASCO</name>
<evidence type="ECO:0000313" key="9">
    <source>
        <dbReference type="EMBL" id="QBM89886.1"/>
    </source>
</evidence>
<evidence type="ECO:0000256" key="1">
    <source>
        <dbReference type="ARBA" id="ARBA00002355"/>
    </source>
</evidence>
<keyword evidence="10" id="KW-1185">Reference proteome</keyword>
<protein>
    <recommendedName>
        <fullName evidence="6 8">Pre-rRNA-processing protein IPI3</fullName>
    </recommendedName>
</protein>
<dbReference type="GO" id="GO:0120330">
    <property type="term" value="C:rixosome complex"/>
    <property type="evidence" value="ECO:0007669"/>
    <property type="project" value="UniProtKB-UniRule"/>
</dbReference>
<organism evidence="9 10">
    <name type="scientific">Metschnikowia aff. pulcherrima</name>
    <dbReference type="NCBI Taxonomy" id="2163413"/>
    <lineage>
        <taxon>Eukaryota</taxon>
        <taxon>Fungi</taxon>
        <taxon>Dikarya</taxon>
        <taxon>Ascomycota</taxon>
        <taxon>Saccharomycotina</taxon>
        <taxon>Pichiomycetes</taxon>
        <taxon>Metschnikowiaceae</taxon>
        <taxon>Metschnikowia</taxon>
    </lineage>
</organism>
<dbReference type="PROSITE" id="PS50294">
    <property type="entry name" value="WD_REPEATS_REGION"/>
    <property type="match status" value="1"/>
</dbReference>
<comment type="function">
    <text evidence="1 8">Component of the RIX1 complex required for processing of ITS2 sequences from 35S pre-rRNA.</text>
</comment>
<gene>
    <name evidence="9" type="primary">MPUL0E01200</name>
    <name evidence="9" type="ORF">METSCH_E01200</name>
</gene>
<dbReference type="SUPFAM" id="SSF50978">
    <property type="entry name" value="WD40 repeat-like"/>
    <property type="match status" value="1"/>
</dbReference>
<dbReference type="Proteomes" id="UP000292447">
    <property type="component" value="Chromosome V"/>
</dbReference>
<sequence length="473" mass="51209">MDELVLYVTAGDPADKHAQESLAAISSIQKSQHYTTFRNAESPLNGAAITGFGAGERLFVVGKDKALITSYAWGKETADQRFPVPERMLCLAIAHHPNPGENGSQKGGNVTRPQYRVPWLLAAGSRSGKLYIWELALGDLVCVKDAHYQAISTMEFSPCGTFLVTGGADTRVNVWRTLDLVTPESLSTCKAHASFTDHALAVTGVSFAASPVLGDCRVILSSRDGTLRVYDVLTRLLLTTFVFSAGVECFARDPAGRAYYAGLADGTVRQVALYAVNKYTHVLEAVGGGGKIVTVEADPNMEATFLHHQSGAGCVPTAIRVTMDGMSLVSGDSQGRTFVADIVTRQVVKLYTACKLAIAYIYTGVCSSELLSATTLEKKHRLLPPLKRVLTSGNLMEHTLTMQLSSAPEKSEDFSTWLDRKAQEEFAFKKDGTQVTTGAGEKVLQEKLDKVSAAYTSLKDMYDQLVQAQEMEE</sequence>
<comment type="subunit">
    <text evidence="3 8">Component of the RIX1 complex, composed of IPI1, RIX1/IPI2 and IPI3 in a 1:2:2 stoichiometry. The complex interacts (via RIX1) with MDN1 (via its hexameric AAA ATPase ring) and the pre-60S ribosome particles.</text>
</comment>
<comment type="similarity">
    <text evidence="2 8">Belongs to the WD repeat IPI3/WDR18 family.</text>
</comment>
<keyword evidence="8" id="KW-0698">rRNA processing</keyword>
<dbReference type="InterPro" id="IPR036322">
    <property type="entry name" value="WD40_repeat_dom_sf"/>
</dbReference>
<dbReference type="Pfam" id="PF00400">
    <property type="entry name" value="WD40"/>
    <property type="match status" value="2"/>
</dbReference>
<dbReference type="SMART" id="SM00320">
    <property type="entry name" value="WD40"/>
    <property type="match status" value="5"/>
</dbReference>
<evidence type="ECO:0000256" key="5">
    <source>
        <dbReference type="ARBA" id="ARBA00022737"/>
    </source>
</evidence>
<dbReference type="PANTHER" id="PTHR18763:SF0">
    <property type="entry name" value="WD REPEAT-CONTAINING PROTEIN 18"/>
    <property type="match status" value="1"/>
</dbReference>
<accession>A0A4P6XTU8</accession>
<proteinExistence type="inferred from homology"/>
<dbReference type="InterPro" id="IPR015943">
    <property type="entry name" value="WD40/YVTN_repeat-like_dom_sf"/>
</dbReference>
<keyword evidence="8" id="KW-0539">Nucleus</keyword>
<dbReference type="GO" id="GO:0006261">
    <property type="term" value="P:DNA-templated DNA replication"/>
    <property type="evidence" value="ECO:0007669"/>
    <property type="project" value="TreeGrafter"/>
</dbReference>
<feature type="repeat" description="WD" evidence="7">
    <location>
        <begin position="144"/>
        <end position="175"/>
    </location>
</feature>
<evidence type="ECO:0000256" key="7">
    <source>
        <dbReference type="PROSITE-ProRule" id="PRU00221"/>
    </source>
</evidence>
<dbReference type="Gene3D" id="2.130.10.10">
    <property type="entry name" value="YVTN repeat-like/Quinoprotein amine dehydrogenase"/>
    <property type="match status" value="1"/>
</dbReference>
<keyword evidence="4 7" id="KW-0853">WD repeat</keyword>
<dbReference type="AlphaFoldDB" id="A0A4P6XTU8"/>
<evidence type="ECO:0000256" key="8">
    <source>
        <dbReference type="RuleBase" id="RU369067"/>
    </source>
</evidence>
<dbReference type="PANTHER" id="PTHR18763">
    <property type="entry name" value="WD-REPEAT PROTEIN 18"/>
    <property type="match status" value="1"/>
</dbReference>
<evidence type="ECO:0000256" key="4">
    <source>
        <dbReference type="ARBA" id="ARBA00022574"/>
    </source>
</evidence>
<dbReference type="EMBL" id="CP034460">
    <property type="protein sequence ID" value="QBM89886.1"/>
    <property type="molecule type" value="Genomic_DNA"/>
</dbReference>
<dbReference type="GO" id="GO:0005656">
    <property type="term" value="C:nuclear pre-replicative complex"/>
    <property type="evidence" value="ECO:0007669"/>
    <property type="project" value="TreeGrafter"/>
</dbReference>
<dbReference type="GO" id="GO:0006364">
    <property type="term" value="P:rRNA processing"/>
    <property type="evidence" value="ECO:0007669"/>
    <property type="project" value="UniProtKB-UniRule"/>
</dbReference>
<evidence type="ECO:0000313" key="10">
    <source>
        <dbReference type="Proteomes" id="UP000292447"/>
    </source>
</evidence>